<keyword evidence="1" id="KW-0472">Membrane</keyword>
<evidence type="ECO:0000313" key="2">
    <source>
        <dbReference type="EMBL" id="ROP34651.1"/>
    </source>
</evidence>
<sequence length="164" mass="17775">MTTDDAVADETTSREGRRRATVGVVLLAAALAGAALTGAGVSWAQQADLRDLPSLERVDAVVVGEDYRRRMADLVEVRYPVDGSDVTASIPTGEDFDEGDSVEVAFVADDPSRARLVDGWAPPWHQWLFYAALSPAVLLLVLVRRSVMGGARRAGQSLRRRRRA</sequence>
<dbReference type="InParanoid" id="A0A3N1GWK9"/>
<dbReference type="AlphaFoldDB" id="A0A3N1GWK9"/>
<dbReference type="EMBL" id="RJKN01000006">
    <property type="protein sequence ID" value="ROP34651.1"/>
    <property type="molecule type" value="Genomic_DNA"/>
</dbReference>
<feature type="transmembrane region" description="Helical" evidence="1">
    <location>
        <begin position="124"/>
        <end position="143"/>
    </location>
</feature>
<keyword evidence="1" id="KW-1133">Transmembrane helix</keyword>
<comment type="caution">
    <text evidence="2">The sequence shown here is derived from an EMBL/GenBank/DDBJ whole genome shotgun (WGS) entry which is preliminary data.</text>
</comment>
<name>A0A3N1GWK9_9ACTN</name>
<evidence type="ECO:0000313" key="3">
    <source>
        <dbReference type="Proteomes" id="UP000276232"/>
    </source>
</evidence>
<feature type="transmembrane region" description="Helical" evidence="1">
    <location>
        <begin position="20"/>
        <end position="44"/>
    </location>
</feature>
<gene>
    <name evidence="2" type="ORF">EDC03_2468</name>
</gene>
<protein>
    <recommendedName>
        <fullName evidence="4">DUF3592 domain-containing protein</fullName>
    </recommendedName>
</protein>
<keyword evidence="1" id="KW-0812">Transmembrane</keyword>
<evidence type="ECO:0008006" key="4">
    <source>
        <dbReference type="Google" id="ProtNLM"/>
    </source>
</evidence>
<evidence type="ECO:0000256" key="1">
    <source>
        <dbReference type="SAM" id="Phobius"/>
    </source>
</evidence>
<reference evidence="2 3" key="1">
    <citation type="journal article" date="2015" name="Stand. Genomic Sci.">
        <title>Genomic Encyclopedia of Bacterial and Archaeal Type Strains, Phase III: the genomes of soil and plant-associated and newly described type strains.</title>
        <authorList>
            <person name="Whitman W.B."/>
            <person name="Woyke T."/>
            <person name="Klenk H.P."/>
            <person name="Zhou Y."/>
            <person name="Lilburn T.G."/>
            <person name="Beck B.J."/>
            <person name="De Vos P."/>
            <person name="Vandamme P."/>
            <person name="Eisen J.A."/>
            <person name="Garrity G."/>
            <person name="Hugenholtz P."/>
            <person name="Kyrpides N.C."/>
        </authorList>
    </citation>
    <scope>NUCLEOTIDE SEQUENCE [LARGE SCALE GENOMIC DNA]</scope>
    <source>
        <strain evidence="2 3">CECT 7306</strain>
    </source>
</reference>
<proteinExistence type="predicted"/>
<keyword evidence="3" id="KW-1185">Reference proteome</keyword>
<organism evidence="2 3">
    <name type="scientific">Pseudokineococcus lusitanus</name>
    <dbReference type="NCBI Taxonomy" id="763993"/>
    <lineage>
        <taxon>Bacteria</taxon>
        <taxon>Bacillati</taxon>
        <taxon>Actinomycetota</taxon>
        <taxon>Actinomycetes</taxon>
        <taxon>Kineosporiales</taxon>
        <taxon>Kineosporiaceae</taxon>
        <taxon>Pseudokineococcus</taxon>
    </lineage>
</organism>
<accession>A0A3N1GWK9</accession>
<dbReference type="Proteomes" id="UP000276232">
    <property type="component" value="Unassembled WGS sequence"/>
</dbReference>
<dbReference type="RefSeq" id="WP_123380543.1">
    <property type="nucleotide sequence ID" value="NZ_RJKN01000006.1"/>
</dbReference>